<dbReference type="Pfam" id="PF03190">
    <property type="entry name" value="Thioredox_DsbH"/>
    <property type="match status" value="1"/>
</dbReference>
<dbReference type="Proteomes" id="UP000076923">
    <property type="component" value="Unassembled WGS sequence"/>
</dbReference>
<dbReference type="GO" id="GO:0005975">
    <property type="term" value="P:carbohydrate metabolic process"/>
    <property type="evidence" value="ECO:0007669"/>
    <property type="project" value="InterPro"/>
</dbReference>
<gene>
    <name evidence="2" type="ORF">LPB303_04620</name>
</gene>
<dbReference type="InterPro" id="IPR012341">
    <property type="entry name" value="6hp_glycosidase-like_sf"/>
</dbReference>
<feature type="domain" description="Spermatogenesis-associated protein 20-like TRX" evidence="1">
    <location>
        <begin position="28"/>
        <end position="183"/>
    </location>
</feature>
<dbReference type="PANTHER" id="PTHR42899">
    <property type="entry name" value="SPERMATOGENESIS-ASSOCIATED PROTEIN 20"/>
    <property type="match status" value="1"/>
</dbReference>
<evidence type="ECO:0000259" key="1">
    <source>
        <dbReference type="Pfam" id="PF03190"/>
    </source>
</evidence>
<name>A0A176TDK1_9FLAO</name>
<dbReference type="InterPro" id="IPR024705">
    <property type="entry name" value="Ssp411"/>
</dbReference>
<dbReference type="InterPro" id="IPR005198">
    <property type="entry name" value="Glyco_hydro_76"/>
</dbReference>
<dbReference type="Pfam" id="PF03663">
    <property type="entry name" value="Glyco_hydro_76"/>
    <property type="match status" value="1"/>
</dbReference>
<comment type="caution">
    <text evidence="2">The sequence shown here is derived from an EMBL/GenBank/DDBJ whole genome shotgun (WGS) entry which is preliminary data.</text>
</comment>
<dbReference type="OrthoDB" id="9762614at2"/>
<dbReference type="AlphaFoldDB" id="A0A176TDK1"/>
<keyword evidence="3" id="KW-1185">Reference proteome</keyword>
<evidence type="ECO:0000313" key="3">
    <source>
        <dbReference type="Proteomes" id="UP000076923"/>
    </source>
</evidence>
<dbReference type="SUPFAM" id="SSF52833">
    <property type="entry name" value="Thioredoxin-like"/>
    <property type="match status" value="1"/>
</dbReference>
<sequence>MRLITKTLFYLCLTLCLSCNKNGETASQNELANETSPYLLQHANNPVNWKAWNDKTLQLAKDQNKLIIISIGYSACHWCHVMEKESFENDSIAKIMNENFINIKVDREERPDIDNVYLNAVQLMTGSGGWPLNCIALPDGRPIFGGTYFTKEQWEQILLNISALYNETPEKAIAFATKLTEGLQQSELITLKEDKDEFKGIEIENAVLKWKQNFDTIYGGEQSDIKFPMPNSLDFLMRYGYQFNDLNINNHVETTLTKMAFGGIYDQINGGFSRYATDKKWHIPHFEKMLYDNAQLVSLYAKAYQKDKKELYKTVIEETLNFVNQELTDQNGTFFSSLDADSKNKKNELEEGAYYYFTKQELQNLITDDYALFEEYYNISDFGLWEKDRYVLIRSSTDAAFAQKHKINADVLSSTIKNWKKILKKARKEKAKPNLDGKVLTSWNALMIKGYLDAYKALKNKDYLKAALKNANFILKNQLHKDGNLFRNYKNEKSTIEAYSEDYATLIDAFINLYEVTLDEKWLQESRNLMNFTIEHYFNKENNMFYFTSNKSQKLITRKVKVDDNVIASPNSILANCLFKLGLYYYDTNYTKIAKQMLHNMLGHILETPSGYSNWLNLMTNYTRPFYEVAIVGEKATLLKNELQEHYIPNTIIVGSTNENNTIPLLKDKFITDETFIYVCNLGTCKLPQKETIKAIELINK</sequence>
<dbReference type="InterPro" id="IPR008928">
    <property type="entry name" value="6-hairpin_glycosidase_sf"/>
</dbReference>
<accession>A0A176TDK1</accession>
<dbReference type="RefSeq" id="WP_082864171.1">
    <property type="nucleotide sequence ID" value="NZ_CP150660.1"/>
</dbReference>
<reference evidence="2 3" key="1">
    <citation type="submission" date="2016-02" db="EMBL/GenBank/DDBJ databases">
        <title>Draft genome sequence of Polaribacter atrinae KACC17473.</title>
        <authorList>
            <person name="Shin S.-K."/>
            <person name="Yi H."/>
        </authorList>
    </citation>
    <scope>NUCLEOTIDE SEQUENCE [LARGE SCALE GENOMIC DNA]</scope>
    <source>
        <strain evidence="2 3">KACC 17473</strain>
    </source>
</reference>
<dbReference type="InterPro" id="IPR004879">
    <property type="entry name" value="Ssp411-like_TRX"/>
</dbReference>
<dbReference type="PIRSF" id="PIRSF006402">
    <property type="entry name" value="UCP006402_thioredoxin"/>
    <property type="match status" value="1"/>
</dbReference>
<evidence type="ECO:0000313" key="2">
    <source>
        <dbReference type="EMBL" id="OAD45952.1"/>
    </source>
</evidence>
<dbReference type="PANTHER" id="PTHR42899:SF1">
    <property type="entry name" value="SPERMATOGENESIS-ASSOCIATED PROTEIN 20"/>
    <property type="match status" value="1"/>
</dbReference>
<dbReference type="SUPFAM" id="SSF48208">
    <property type="entry name" value="Six-hairpin glycosidases"/>
    <property type="match status" value="1"/>
</dbReference>
<protein>
    <submittedName>
        <fullName evidence="2">Thioredoxin</fullName>
    </submittedName>
</protein>
<organism evidence="2 3">
    <name type="scientific">Polaribacter atrinae</name>
    <dbReference type="NCBI Taxonomy" id="1333662"/>
    <lineage>
        <taxon>Bacteria</taxon>
        <taxon>Pseudomonadati</taxon>
        <taxon>Bacteroidota</taxon>
        <taxon>Flavobacteriia</taxon>
        <taxon>Flavobacteriales</taxon>
        <taxon>Flavobacteriaceae</taxon>
    </lineage>
</organism>
<dbReference type="Gene3D" id="1.50.10.20">
    <property type="match status" value="1"/>
</dbReference>
<dbReference type="CDD" id="cd02955">
    <property type="entry name" value="SSP411"/>
    <property type="match status" value="1"/>
</dbReference>
<dbReference type="STRING" id="1333662.LPB303_04620"/>
<dbReference type="EMBL" id="LVWE01000009">
    <property type="protein sequence ID" value="OAD45952.1"/>
    <property type="molecule type" value="Genomic_DNA"/>
</dbReference>
<dbReference type="Gene3D" id="1.50.10.10">
    <property type="match status" value="1"/>
</dbReference>
<dbReference type="Gene3D" id="3.40.30.10">
    <property type="entry name" value="Glutaredoxin"/>
    <property type="match status" value="1"/>
</dbReference>
<dbReference type="InterPro" id="IPR036249">
    <property type="entry name" value="Thioredoxin-like_sf"/>
</dbReference>
<proteinExistence type="predicted"/>